<name>A0A7J6TTD7_PEROL</name>
<organism evidence="1 2">
    <name type="scientific">Perkinsus olseni</name>
    <name type="common">Perkinsus atlanticus</name>
    <dbReference type="NCBI Taxonomy" id="32597"/>
    <lineage>
        <taxon>Eukaryota</taxon>
        <taxon>Sar</taxon>
        <taxon>Alveolata</taxon>
        <taxon>Perkinsozoa</taxon>
        <taxon>Perkinsea</taxon>
        <taxon>Perkinsida</taxon>
        <taxon>Perkinsidae</taxon>
        <taxon>Perkinsus</taxon>
    </lineage>
</organism>
<dbReference type="AlphaFoldDB" id="A0A7J6TTD7"/>
<gene>
    <name evidence="1" type="ORF">FOZ62_008919</name>
</gene>
<sequence length="342" mass="37631">TEEVVGTVKLDLIFCDRVVTHDYYVVKELQPGIIWGLRLLGRVGVAIDIGDSAEGLRVTTRVKSPAEGDSEGITQPGIVTSLNADSEDIAVRKVSGLCCALSLEEAAPLLGEKSEDSLSSPVDTAVVHSFVPPSCNEMEFDWRPIPAAPRYDYRVRQANENDTLDLPGEQEYVCEIRWPPLKPRTDGTHVDCSKAMIARLSNEQKELLRKEVANYLAHQWWESPPPSDATAPSCSEPIIEVFPLQQSLLKSTRLRPVCDARSWNSILPSASYLGSDTSVLLTEMQLAINKLLLDGLSTSEIAVGFLDISRAFYRIHLGPGLRVNLSLGGIKYVSRRLIFGLS</sequence>
<comment type="caution">
    <text evidence="1">The sequence shown here is derived from an EMBL/GenBank/DDBJ whole genome shotgun (WGS) entry which is preliminary data.</text>
</comment>
<dbReference type="EMBL" id="JABANM010005187">
    <property type="protein sequence ID" value="KAF4748037.1"/>
    <property type="molecule type" value="Genomic_DNA"/>
</dbReference>
<evidence type="ECO:0000313" key="2">
    <source>
        <dbReference type="Proteomes" id="UP000574390"/>
    </source>
</evidence>
<reference evidence="1 2" key="1">
    <citation type="submission" date="2020-04" db="EMBL/GenBank/DDBJ databases">
        <title>Perkinsus olseni comparative genomics.</title>
        <authorList>
            <person name="Bogema D.R."/>
        </authorList>
    </citation>
    <scope>NUCLEOTIDE SEQUENCE [LARGE SCALE GENOMIC DNA]</scope>
    <source>
        <strain evidence="1">ATCC PRA-205</strain>
    </source>
</reference>
<protein>
    <submittedName>
        <fullName evidence="1">Uncharacterized protein</fullName>
    </submittedName>
</protein>
<accession>A0A7J6TTD7</accession>
<feature type="non-terminal residue" evidence="1">
    <location>
        <position position="1"/>
    </location>
</feature>
<dbReference type="Proteomes" id="UP000574390">
    <property type="component" value="Unassembled WGS sequence"/>
</dbReference>
<feature type="non-terminal residue" evidence="1">
    <location>
        <position position="342"/>
    </location>
</feature>
<proteinExistence type="predicted"/>
<evidence type="ECO:0000313" key="1">
    <source>
        <dbReference type="EMBL" id="KAF4748037.1"/>
    </source>
</evidence>